<evidence type="ECO:0000313" key="1">
    <source>
        <dbReference type="EMBL" id="XCG52479.1"/>
    </source>
</evidence>
<sequence length="79" mass="8754">MPYTGTQGIVYPDELRTLESVFEEACRTSKITRGSADAENMALKIMLLFQSGVDDRGRLLEAAITVPDADEDKTDLRCN</sequence>
<dbReference type="RefSeq" id="WP_353646681.1">
    <property type="nucleotide sequence ID" value="NZ_CP159256.1"/>
</dbReference>
<name>A0AAU8D098_9HYPH</name>
<protein>
    <recommendedName>
        <fullName evidence="2">DUF982 domain-containing protein</fullName>
    </recommendedName>
</protein>
<evidence type="ECO:0008006" key="2">
    <source>
        <dbReference type="Google" id="ProtNLM"/>
    </source>
</evidence>
<gene>
    <name evidence="1" type="ORF">ABVK50_30550</name>
</gene>
<dbReference type="AlphaFoldDB" id="A0AAU8D098"/>
<geneLocation type="plasmid" evidence="1">
    <name>pMk2240A</name>
</geneLocation>
<accession>A0AAU8D098</accession>
<proteinExistence type="predicted"/>
<reference evidence="1" key="1">
    <citation type="submission" date="2024-06" db="EMBL/GenBank/DDBJ databases">
        <title>Mesorhizobium karijinii sp. nov., a symbiont of the iconic Swainsona formosa from arid Australia.</title>
        <authorList>
            <person name="Hill Y.J."/>
            <person name="Watkin E.L.J."/>
            <person name="O'Hara G.W."/>
            <person name="Terpolilli J."/>
            <person name="Tye M.L."/>
            <person name="Kohlmeier M.G."/>
        </authorList>
    </citation>
    <scope>NUCLEOTIDE SEQUENCE</scope>
    <source>
        <strain evidence="1">WSM2240</strain>
        <plasmid evidence="1">pMk2240A</plasmid>
    </source>
</reference>
<dbReference type="EMBL" id="CP159256">
    <property type="protein sequence ID" value="XCG52479.1"/>
    <property type="molecule type" value="Genomic_DNA"/>
</dbReference>
<keyword evidence="1" id="KW-0614">Plasmid</keyword>
<organism evidence="1">
    <name type="scientific">Mesorhizobium sp. WSM2240</name>
    <dbReference type="NCBI Taxonomy" id="3228851"/>
    <lineage>
        <taxon>Bacteria</taxon>
        <taxon>Pseudomonadati</taxon>
        <taxon>Pseudomonadota</taxon>
        <taxon>Alphaproteobacteria</taxon>
        <taxon>Hyphomicrobiales</taxon>
        <taxon>Phyllobacteriaceae</taxon>
        <taxon>Mesorhizobium</taxon>
    </lineage>
</organism>